<evidence type="ECO:0008006" key="3">
    <source>
        <dbReference type="Google" id="ProtNLM"/>
    </source>
</evidence>
<name>A0ABS6E7S2_9FIRM</name>
<organism evidence="1 2">
    <name type="scientific">Tissierella simiarum</name>
    <dbReference type="NCBI Taxonomy" id="2841534"/>
    <lineage>
        <taxon>Bacteria</taxon>
        <taxon>Bacillati</taxon>
        <taxon>Bacillota</taxon>
        <taxon>Tissierellia</taxon>
        <taxon>Tissierellales</taxon>
        <taxon>Tissierellaceae</taxon>
        <taxon>Tissierella</taxon>
    </lineage>
</organism>
<comment type="caution">
    <text evidence="1">The sequence shown here is derived from an EMBL/GenBank/DDBJ whole genome shotgun (WGS) entry which is preliminary data.</text>
</comment>
<sequence>MIVINKNEGTKIPYTIKTSKVTFDDELMLNLEKYERDDPNHIDVCRDKFGNLVCGVIPGVAEVYVAQIDIPAREYDFIADGLDENEQPKEVPFPVPFDIDKCTLTLWTLV</sequence>
<dbReference type="Proteomes" id="UP000749471">
    <property type="component" value="Unassembled WGS sequence"/>
</dbReference>
<accession>A0ABS6E7S2</accession>
<dbReference type="RefSeq" id="WP_216519257.1">
    <property type="nucleotide sequence ID" value="NZ_JAHLPM010000007.1"/>
</dbReference>
<evidence type="ECO:0000313" key="2">
    <source>
        <dbReference type="Proteomes" id="UP000749471"/>
    </source>
</evidence>
<evidence type="ECO:0000313" key="1">
    <source>
        <dbReference type="EMBL" id="MBU5438278.1"/>
    </source>
</evidence>
<reference evidence="1 2" key="1">
    <citation type="submission" date="2021-06" db="EMBL/GenBank/DDBJ databases">
        <authorList>
            <person name="Sun Q."/>
            <person name="Li D."/>
        </authorList>
    </citation>
    <scope>NUCLEOTIDE SEQUENCE [LARGE SCALE GENOMIC DNA]</scope>
    <source>
        <strain evidence="1 2">MSJ-40</strain>
    </source>
</reference>
<proteinExistence type="predicted"/>
<gene>
    <name evidence="1" type="ORF">KQI42_09675</name>
</gene>
<dbReference type="EMBL" id="JAHLPM010000007">
    <property type="protein sequence ID" value="MBU5438278.1"/>
    <property type="molecule type" value="Genomic_DNA"/>
</dbReference>
<keyword evidence="2" id="KW-1185">Reference proteome</keyword>
<protein>
    <recommendedName>
        <fullName evidence="3">Phage protein</fullName>
    </recommendedName>
</protein>